<dbReference type="Proteomes" id="UP000031036">
    <property type="component" value="Unassembled WGS sequence"/>
</dbReference>
<dbReference type="EMBL" id="JPKZ01001803">
    <property type="protein sequence ID" value="KHN79947.1"/>
    <property type="molecule type" value="Genomic_DNA"/>
</dbReference>
<gene>
    <name evidence="3" type="primary">ZC84.1</name>
    <name evidence="3" type="ORF">Tcan_08703</name>
</gene>
<dbReference type="PROSITE" id="PS50279">
    <property type="entry name" value="BPTI_KUNITZ_2"/>
    <property type="match status" value="1"/>
</dbReference>
<evidence type="ECO:0000313" key="3">
    <source>
        <dbReference type="EMBL" id="KHN79947.1"/>
    </source>
</evidence>
<keyword evidence="4" id="KW-1185">Reference proteome</keyword>
<dbReference type="AlphaFoldDB" id="A0A0B2VEZ3"/>
<feature type="chain" id="PRO_5002095397" evidence="1">
    <location>
        <begin position="26"/>
        <end position="154"/>
    </location>
</feature>
<feature type="domain" description="BPTI/Kunitz inhibitor" evidence="2">
    <location>
        <begin position="96"/>
        <end position="151"/>
    </location>
</feature>
<comment type="caution">
    <text evidence="3">The sequence shown here is derived from an EMBL/GenBank/DDBJ whole genome shotgun (WGS) entry which is preliminary data.</text>
</comment>
<dbReference type="OrthoDB" id="4473401at2759"/>
<protein>
    <submittedName>
        <fullName evidence="3">Uncharacterized protein ZC84.1</fullName>
    </submittedName>
</protein>
<dbReference type="PANTHER" id="PTHR46339">
    <property type="entry name" value="PROTEIN CBG15282-RELATED"/>
    <property type="match status" value="1"/>
</dbReference>
<dbReference type="GO" id="GO:0004867">
    <property type="term" value="F:serine-type endopeptidase inhibitor activity"/>
    <property type="evidence" value="ECO:0007669"/>
    <property type="project" value="InterPro"/>
</dbReference>
<reference evidence="3 4" key="1">
    <citation type="submission" date="2014-11" db="EMBL/GenBank/DDBJ databases">
        <title>Genetic blueprint of the zoonotic pathogen Toxocara canis.</title>
        <authorList>
            <person name="Zhu X.-Q."/>
            <person name="Korhonen P.K."/>
            <person name="Cai H."/>
            <person name="Young N.D."/>
            <person name="Nejsum P."/>
            <person name="von Samson-Himmelstjerna G."/>
            <person name="Boag P.R."/>
            <person name="Tan P."/>
            <person name="Li Q."/>
            <person name="Min J."/>
            <person name="Yang Y."/>
            <person name="Wang X."/>
            <person name="Fang X."/>
            <person name="Hall R.S."/>
            <person name="Hofmann A."/>
            <person name="Sternberg P.W."/>
            <person name="Jex A.R."/>
            <person name="Gasser R.B."/>
        </authorList>
    </citation>
    <scope>NUCLEOTIDE SEQUENCE [LARGE SCALE GENOMIC DNA]</scope>
    <source>
        <strain evidence="3">PN_DK_2014</strain>
    </source>
</reference>
<evidence type="ECO:0000256" key="1">
    <source>
        <dbReference type="SAM" id="SignalP"/>
    </source>
</evidence>
<dbReference type="Pfam" id="PF00014">
    <property type="entry name" value="Kunitz_BPTI"/>
    <property type="match status" value="1"/>
</dbReference>
<dbReference type="InterPro" id="IPR002223">
    <property type="entry name" value="Kunitz_BPTI"/>
</dbReference>
<sequence>MYYRTRDNMLLLIAVSFHICSTAIGTECTMAKESGFECDEHLPVTHFYFDTRTETICNIFFSGLSEEKPQKCANSSCDVQHSCVSEYCCPSKELICSQIYDSGHELNAASVKHVRRYAYNKDFGVCNRFSYFGKAGNFNNFPNWPSCMKFCARS</sequence>
<accession>A0A0B2VEZ3</accession>
<dbReference type="STRING" id="6265.A0A0B2VEZ3"/>
<name>A0A0B2VEZ3_TOXCA</name>
<feature type="signal peptide" evidence="1">
    <location>
        <begin position="1"/>
        <end position="25"/>
    </location>
</feature>
<organism evidence="3 4">
    <name type="scientific">Toxocara canis</name>
    <name type="common">Canine roundworm</name>
    <dbReference type="NCBI Taxonomy" id="6265"/>
    <lineage>
        <taxon>Eukaryota</taxon>
        <taxon>Metazoa</taxon>
        <taxon>Ecdysozoa</taxon>
        <taxon>Nematoda</taxon>
        <taxon>Chromadorea</taxon>
        <taxon>Rhabditida</taxon>
        <taxon>Spirurina</taxon>
        <taxon>Ascaridomorpha</taxon>
        <taxon>Ascaridoidea</taxon>
        <taxon>Toxocaridae</taxon>
        <taxon>Toxocara</taxon>
    </lineage>
</organism>
<evidence type="ECO:0000313" key="4">
    <source>
        <dbReference type="Proteomes" id="UP000031036"/>
    </source>
</evidence>
<dbReference type="SMART" id="SM00131">
    <property type="entry name" value="KU"/>
    <property type="match status" value="1"/>
</dbReference>
<dbReference type="SUPFAM" id="SSF57362">
    <property type="entry name" value="BPTI-like"/>
    <property type="match status" value="1"/>
</dbReference>
<proteinExistence type="predicted"/>
<dbReference type="InterPro" id="IPR053014">
    <property type="entry name" value="Cuticle_assoc_divergent"/>
</dbReference>
<keyword evidence="1" id="KW-0732">Signal</keyword>
<dbReference type="InterPro" id="IPR036880">
    <property type="entry name" value="Kunitz_BPTI_sf"/>
</dbReference>
<dbReference type="PANTHER" id="PTHR46339:SF10">
    <property type="entry name" value="BPTI_KUNITZ INHIBITOR DOMAIN-CONTAINING PROTEIN"/>
    <property type="match status" value="1"/>
</dbReference>
<dbReference type="Gene3D" id="4.10.410.10">
    <property type="entry name" value="Pancreatic trypsin inhibitor Kunitz domain"/>
    <property type="match status" value="1"/>
</dbReference>
<evidence type="ECO:0000259" key="2">
    <source>
        <dbReference type="PROSITE" id="PS50279"/>
    </source>
</evidence>